<dbReference type="KEGG" id="lha:LHA_3129"/>
<organism evidence="2 3">
    <name type="scientific">Legionella hackeliae</name>
    <dbReference type="NCBI Taxonomy" id="449"/>
    <lineage>
        <taxon>Bacteria</taxon>
        <taxon>Pseudomonadati</taxon>
        <taxon>Pseudomonadota</taxon>
        <taxon>Gammaproteobacteria</taxon>
        <taxon>Legionellales</taxon>
        <taxon>Legionellaceae</taxon>
        <taxon>Legionella</taxon>
    </lineage>
</organism>
<keyword evidence="1" id="KW-0732">Signal</keyword>
<gene>
    <name evidence="2" type="primary">mompS</name>
    <name evidence="2" type="ORF">LHA_3129</name>
</gene>
<name>A0A0A8UZG1_LEGHA</name>
<dbReference type="OrthoDB" id="5653740at2"/>
<reference evidence="3" key="1">
    <citation type="submission" date="2014-09" db="EMBL/GenBank/DDBJ databases">
        <authorList>
            <person name="Gomez-Valero L."/>
        </authorList>
    </citation>
    <scope>NUCLEOTIDE SEQUENCE [LARGE SCALE GENOMIC DNA]</scope>
    <source>
        <strain evidence="3">ATCC35250</strain>
    </source>
</reference>
<protein>
    <submittedName>
        <fullName evidence="2">Major outer membrane protein</fullName>
    </submittedName>
</protein>
<dbReference type="InterPro" id="IPR007825">
    <property type="entry name" value="Major_OMP_Legionella"/>
</dbReference>
<dbReference type="RefSeq" id="WP_045107188.1">
    <property type="nucleotide sequence ID" value="NZ_LN681225.1"/>
</dbReference>
<accession>A0A0A8UZG1</accession>
<keyword evidence="3" id="KW-1185">Reference proteome</keyword>
<dbReference type="AlphaFoldDB" id="A0A0A8UZG1"/>
<dbReference type="Pfam" id="PF05150">
    <property type="entry name" value="Legionella_OMP"/>
    <property type="match status" value="1"/>
</dbReference>
<sequence>MLKKTTLAILGLAASSFVSAGSMGPACVPGDVTVPCESKKWDIGVQALYLQPVYSAHRGYEFTPISTIKEIEDEWDWGYRLEGSYHFNTGNDITMTWMHFDNDSDRHYGYGGLTPFTGPLSVPFGISIDNRFDQVNLVMGQHVDMGQYKNARFYGGLQYANIRVDTEYAYALGLPVISPAGFFQDRDADFNGIGPVVGIDYSYDLTPAFSITANGAASILYGSSRFNMNYVFAPSGLVPVNIYASKKSVVPSLEAKLGLNYAYEMAQGTLNIQGGYQAVNYFDALQSLELLCGCLKNSDYGLYGPYLGVKWVGNLI</sequence>
<evidence type="ECO:0000313" key="2">
    <source>
        <dbReference type="EMBL" id="CEK12114.1"/>
    </source>
</evidence>
<dbReference type="Proteomes" id="UP000032803">
    <property type="component" value="Chromosome I"/>
</dbReference>
<proteinExistence type="predicted"/>
<dbReference type="HOGENOM" id="CLU_887935_0_0_6"/>
<feature type="chain" id="PRO_5009754402" evidence="1">
    <location>
        <begin position="21"/>
        <end position="316"/>
    </location>
</feature>
<evidence type="ECO:0000256" key="1">
    <source>
        <dbReference type="SAM" id="SignalP"/>
    </source>
</evidence>
<feature type="signal peptide" evidence="1">
    <location>
        <begin position="1"/>
        <end position="20"/>
    </location>
</feature>
<dbReference type="EMBL" id="LN681225">
    <property type="protein sequence ID" value="CEK12114.1"/>
    <property type="molecule type" value="Genomic_DNA"/>
</dbReference>
<dbReference type="PATRIC" id="fig|449.7.peg.1658"/>
<evidence type="ECO:0000313" key="3">
    <source>
        <dbReference type="Proteomes" id="UP000032803"/>
    </source>
</evidence>